<organism evidence="1 2">
    <name type="scientific">Armillaria luteobubalina</name>
    <dbReference type="NCBI Taxonomy" id="153913"/>
    <lineage>
        <taxon>Eukaryota</taxon>
        <taxon>Fungi</taxon>
        <taxon>Dikarya</taxon>
        <taxon>Basidiomycota</taxon>
        <taxon>Agaricomycotina</taxon>
        <taxon>Agaricomycetes</taxon>
        <taxon>Agaricomycetidae</taxon>
        <taxon>Agaricales</taxon>
        <taxon>Marasmiineae</taxon>
        <taxon>Physalacriaceae</taxon>
        <taxon>Armillaria</taxon>
    </lineage>
</organism>
<sequence>MDTRPDNYDYGLSTTCFDVGFSFQREGHIKGEIVFSFFGNDCIEKREVVLKPLIAQDPFGSTCGQLSRGVPEMVKLYRLGTHPANRKNADGRVFHNVALGKGTPHSYEKLLGATDTTHSPAISEKRIRIRRALLSRRRGLDDKKRFSQRGVRADGGWKRYGTVRKKPFDISSGLIQSQRRSFAKTTGRLISARCGTWLANAASCRFRQLFILKV</sequence>
<dbReference type="AlphaFoldDB" id="A0AA39NZQ6"/>
<name>A0AA39NZQ6_9AGAR</name>
<evidence type="ECO:0000313" key="2">
    <source>
        <dbReference type="Proteomes" id="UP001175228"/>
    </source>
</evidence>
<reference evidence="1" key="1">
    <citation type="submission" date="2023-06" db="EMBL/GenBank/DDBJ databases">
        <authorList>
            <consortium name="Lawrence Berkeley National Laboratory"/>
            <person name="Ahrendt S."/>
            <person name="Sahu N."/>
            <person name="Indic B."/>
            <person name="Wong-Bajracharya J."/>
            <person name="Merenyi Z."/>
            <person name="Ke H.-M."/>
            <person name="Monk M."/>
            <person name="Kocsube S."/>
            <person name="Drula E."/>
            <person name="Lipzen A."/>
            <person name="Balint B."/>
            <person name="Henrissat B."/>
            <person name="Andreopoulos B."/>
            <person name="Martin F.M."/>
            <person name="Harder C.B."/>
            <person name="Rigling D."/>
            <person name="Ford K.L."/>
            <person name="Foster G.D."/>
            <person name="Pangilinan J."/>
            <person name="Papanicolaou A."/>
            <person name="Barry K."/>
            <person name="LaButti K."/>
            <person name="Viragh M."/>
            <person name="Koriabine M."/>
            <person name="Yan M."/>
            <person name="Riley R."/>
            <person name="Champramary S."/>
            <person name="Plett K.L."/>
            <person name="Tsai I.J."/>
            <person name="Slot J."/>
            <person name="Sipos G."/>
            <person name="Plett J."/>
            <person name="Nagy L.G."/>
            <person name="Grigoriev I.V."/>
        </authorList>
    </citation>
    <scope>NUCLEOTIDE SEQUENCE</scope>
    <source>
        <strain evidence="1">HWK02</strain>
    </source>
</reference>
<protein>
    <submittedName>
        <fullName evidence="1">Uncharacterized protein</fullName>
    </submittedName>
</protein>
<proteinExistence type="predicted"/>
<evidence type="ECO:0000313" key="1">
    <source>
        <dbReference type="EMBL" id="KAK0474696.1"/>
    </source>
</evidence>
<gene>
    <name evidence="1" type="ORF">EDD18DRAFT_1116374</name>
</gene>
<comment type="caution">
    <text evidence="1">The sequence shown here is derived from an EMBL/GenBank/DDBJ whole genome shotgun (WGS) entry which is preliminary data.</text>
</comment>
<dbReference type="EMBL" id="JAUEPU010000163">
    <property type="protein sequence ID" value="KAK0474696.1"/>
    <property type="molecule type" value="Genomic_DNA"/>
</dbReference>
<accession>A0AA39NZQ6</accession>
<keyword evidence="2" id="KW-1185">Reference proteome</keyword>
<dbReference type="Proteomes" id="UP001175228">
    <property type="component" value="Unassembled WGS sequence"/>
</dbReference>